<dbReference type="SUPFAM" id="SSF52540">
    <property type="entry name" value="P-loop containing nucleoside triphosphate hydrolases"/>
    <property type="match status" value="2"/>
</dbReference>
<dbReference type="PROSITE" id="PS51192">
    <property type="entry name" value="HELICASE_ATP_BIND_1"/>
    <property type="match status" value="1"/>
</dbReference>
<dbReference type="SMART" id="SM00490">
    <property type="entry name" value="HELICc"/>
    <property type="match status" value="1"/>
</dbReference>
<evidence type="ECO:0000259" key="4">
    <source>
        <dbReference type="PROSITE" id="PS51194"/>
    </source>
</evidence>
<dbReference type="SMART" id="SM00487">
    <property type="entry name" value="DEXDc"/>
    <property type="match status" value="1"/>
</dbReference>
<reference evidence="5 6" key="1">
    <citation type="journal article" date="2019" name="Int. J. Syst. Evol. Microbiol.">
        <title>The Global Catalogue of Microorganisms (GCM) 10K type strain sequencing project: providing services to taxonomists for standard genome sequencing and annotation.</title>
        <authorList>
            <consortium name="The Broad Institute Genomics Platform"/>
            <consortium name="The Broad Institute Genome Sequencing Center for Infectious Disease"/>
            <person name="Wu L."/>
            <person name="Ma J."/>
        </authorList>
    </citation>
    <scope>NUCLEOTIDE SEQUENCE [LARGE SCALE GENOMIC DNA]</scope>
    <source>
        <strain evidence="5 6">JCM 15421</strain>
    </source>
</reference>
<protein>
    <submittedName>
        <fullName evidence="5">DEAD/DEAH box helicase</fullName>
    </submittedName>
</protein>
<keyword evidence="5" id="KW-0378">Hydrolase</keyword>
<evidence type="ECO:0000259" key="3">
    <source>
        <dbReference type="PROSITE" id="PS51192"/>
    </source>
</evidence>
<proteinExistence type="predicted"/>
<dbReference type="Gene3D" id="3.40.50.300">
    <property type="entry name" value="P-loop containing nucleotide triphosphate hydrolases"/>
    <property type="match status" value="2"/>
</dbReference>
<keyword evidence="1" id="KW-0547">Nucleotide-binding</keyword>
<dbReference type="PANTHER" id="PTHR47957">
    <property type="entry name" value="ATP-DEPENDENT HELICASE HRQ1"/>
    <property type="match status" value="1"/>
</dbReference>
<dbReference type="Proteomes" id="UP001501523">
    <property type="component" value="Unassembled WGS sequence"/>
</dbReference>
<dbReference type="GO" id="GO:0004386">
    <property type="term" value="F:helicase activity"/>
    <property type="evidence" value="ECO:0007669"/>
    <property type="project" value="UniProtKB-KW"/>
</dbReference>
<dbReference type="Pfam" id="PF09369">
    <property type="entry name" value="MZB"/>
    <property type="match status" value="1"/>
</dbReference>
<name>A0ABN1IQF9_9GAMM</name>
<keyword evidence="5" id="KW-0347">Helicase</keyword>
<keyword evidence="2" id="KW-0067">ATP-binding</keyword>
<dbReference type="PROSITE" id="PS51194">
    <property type="entry name" value="HELICASE_CTER"/>
    <property type="match status" value="1"/>
</dbReference>
<dbReference type="InterPro" id="IPR018973">
    <property type="entry name" value="MZB"/>
</dbReference>
<dbReference type="PANTHER" id="PTHR47957:SF3">
    <property type="entry name" value="ATP-DEPENDENT HELICASE HRQ1"/>
    <property type="match status" value="1"/>
</dbReference>
<feature type="domain" description="Helicase C-terminal" evidence="4">
    <location>
        <begin position="924"/>
        <end position="1115"/>
    </location>
</feature>
<feature type="domain" description="Helicase ATP-binding" evidence="3">
    <location>
        <begin position="91"/>
        <end position="297"/>
    </location>
</feature>
<keyword evidence="6" id="KW-1185">Reference proteome</keyword>
<accession>A0ABN1IQF9</accession>
<dbReference type="InterPro" id="IPR014001">
    <property type="entry name" value="Helicase_ATP-bd"/>
</dbReference>
<dbReference type="InterPro" id="IPR027417">
    <property type="entry name" value="P-loop_NTPase"/>
</dbReference>
<gene>
    <name evidence="5" type="ORF">GCM10009105_27570</name>
</gene>
<dbReference type="Pfam" id="PF00271">
    <property type="entry name" value="Helicase_C"/>
    <property type="match status" value="1"/>
</dbReference>
<evidence type="ECO:0000313" key="6">
    <source>
        <dbReference type="Proteomes" id="UP001501523"/>
    </source>
</evidence>
<dbReference type="EMBL" id="BAAAEU010000023">
    <property type="protein sequence ID" value="GAA0719202.1"/>
    <property type="molecule type" value="Genomic_DNA"/>
</dbReference>
<dbReference type="InterPro" id="IPR001650">
    <property type="entry name" value="Helicase_C-like"/>
</dbReference>
<organism evidence="5 6">
    <name type="scientific">Dokdonella soli</name>
    <dbReference type="NCBI Taxonomy" id="529810"/>
    <lineage>
        <taxon>Bacteria</taxon>
        <taxon>Pseudomonadati</taxon>
        <taxon>Pseudomonadota</taxon>
        <taxon>Gammaproteobacteria</taxon>
        <taxon>Lysobacterales</taxon>
        <taxon>Rhodanobacteraceae</taxon>
        <taxon>Dokdonella</taxon>
    </lineage>
</organism>
<sequence>MDWAPNVLPSILANEIRDATRRFLIAAYEASDGYFHGIVQRFVEGNSGVGKGPYLQIGLPFRTGSRGRNFFPGFEVEHPGFVHQELAWQRLASDREGANTLVATGTGSGKTECFLYPLLDHCVRARKDGQVHGIKALVIYPMNALASDQARRFAEVIDRTPAFHGLRVGMYVGGGGGRPGSGTVMTPTEVITDRDAMRKAPPDILLTNYKMLDYLLIRPKDRKLWAHNEPDVLRYVVVDELHTFDGAQGTDLSLLLRRLRARLRTPDGHLIYAGTSATLGDVDTAPLRDYARQIFAAEFPPESVVAETRDTVAQFLGEEPIEFVLQARPDINEVLDPARYATPETAVAAWFEVFFPEQPIPENVGDWAWRGRLGLLLKKHLLFQNLLRFLKGGIGTWATLQEQMAAPMPEVARPYAGRVLEALVGLVAWARDPASTARPLVTVRVQLWMRELRRLVASIESEPDEAQLHSAADLRVDAGQVFLPLVQCSECRTTGWLARLPAGTLRLDVDLETIYNAWFRSSPDVARLYPRDGVERTESDARAMQLCGHCGALQDAPAPCATCAHPTLVQVWHMLEQRQSVRGGMTLNWHEKACPACASKDRLLLIGARNATLGAQLIEQSWATPYNDDKKLIAFSDSVQDAAHRAGFFGSRTYLNNVRMAMTRVLDSVAAPVVGWNEYLARLPEHFLDSQSADAMSAETFVTEFIGPNMTWQHDWTRLQETGRAPDDGRLLERVRKRLGWQAVAEFTYLSRRGRTLDRLGVATLGPPADALDGVAERLVRVLAEQFGLRDIAANDVLQWLWGFVLRLRQRGAISHPEMDGYFQDGGLYSFISLRAREHWLPPMTTFGPHPVMLSLGKHRDFDRIVQGGRRTWFEDWLRVTLGRGQLVPPKAEQDIYLAAVAPLIDEGVLIACDGHAGQAVALNAERLVLDTRVVQLSTHGGKRTLSVTADLAERLLGMPCLDAMQARYERHGAPADAHSWIARRFHEGDIRRVISAEHTGLLKRDEREALEVRFKAKPEASKPWFENLLSATPTLEMGVDIGSLSSVLLCSVPPSQASYLQRIGRAGRRDGNAMVVTLADGASPHDLYFYEQPLEMMAGRVDPPGVFLQAAEVLRRQLFAFCIDAWVASGIPDSAFPDRTSVVLDAIDKQDLARFPYNMLAFIQQHEAGLLERFFALLGNDLHSRVEVRLREYMHGQGDQDGLRVGLLKVLEELSKERGAHKRRAEETKKRITAIKAQPQDEATRNLVAELSRERDKALELSREIGGRELLGTLTDAGLIPNYAFPEAGIELKSMLWRKRGEGEDGTGAYVTLPTERYERPASSALSEFAPESRFYANRRRVEIDQINMQLAKAEQWRLCPSCHHVESIELTGDAHPACPRCGDAMWTNVSQKRTLLRFRQAMANANDAKSRIDDSSEDREPRFFVRQLLVDFEPSDVEIAWKLASEAVPFGFEFINRASFRDINFGERGRNGESFRIADREAVRPGFKLCRHCGMVQTPPRRRRDQENVPAQKHARDCVSFGGDDPASILDCLYLYREFSSEALRILVPNIGSALNEVVLQSFMAALQFGLKQRFGGKVDHLRITPQEEPGRDGSPRRQYVLLYDSVPGGTGYLHQLLSQEAQTLGEVLTLAHAAIQSCTCQADPEKDGCYRCVYQYRQGRAMAQVSRKTALEILGGLVGALDKLERIKSISEIFINPQFDSILESRFVESLRRLGGAQGDTATRRLPTVRVLQEVVKGKSGYLLEVAGERYWIRPQVDLGAEQGVATNCRPDFLIEPVRSTAIRRPIAVFADGWAYHRHSLRDDARKRSALVASGKYWVWSVTWDDVEAALVASTATNLDLTEGHLGLGAEEPPVAQVASQIGVPATWHEENAVAGLLRWLAMPMGINADDQSLTRRQREAAVIAFRMVGRPGGAEQTRATKVLEAVSSSLPDGCSDAVMSAPAISHNADGAVVACYAWPRGFADGTFESGFGAVHLSPSRAQSEDELKRGWREWLALYNEMQVLPSMWMLEDEGVAHGDYSALVGSAAAASAGPDPWADVMAGALAEMCEGLVFLRDGGHSMPDHFGYELASPQGEVIAEAELVWDSARVVVLVEHQEDQRAAWEAAGWRVVLADDEAWISRVAEMIKE</sequence>
<dbReference type="InterPro" id="IPR011545">
    <property type="entry name" value="DEAD/DEAH_box_helicase_dom"/>
</dbReference>
<evidence type="ECO:0000256" key="1">
    <source>
        <dbReference type="ARBA" id="ARBA00022741"/>
    </source>
</evidence>
<dbReference type="Pfam" id="PF00270">
    <property type="entry name" value="DEAD"/>
    <property type="match status" value="1"/>
</dbReference>
<comment type="caution">
    <text evidence="5">The sequence shown here is derived from an EMBL/GenBank/DDBJ whole genome shotgun (WGS) entry which is preliminary data.</text>
</comment>
<evidence type="ECO:0000256" key="2">
    <source>
        <dbReference type="ARBA" id="ARBA00022840"/>
    </source>
</evidence>
<evidence type="ECO:0000313" key="5">
    <source>
        <dbReference type="EMBL" id="GAA0719202.1"/>
    </source>
</evidence>